<dbReference type="EMBL" id="ADXF01000083">
    <property type="protein sequence ID" value="EFR89187.1"/>
    <property type="molecule type" value="Genomic_DNA"/>
</dbReference>
<reference evidence="1 2" key="1">
    <citation type="journal article" date="2010" name="Microbiol. Resour. Announc.">
        <title>Comparative genomics of the bacterial genus Listeria: Genome evolution is characterized by limited gene acquisition and limited gene loss.</title>
        <authorList>
            <person name="den Bakker H.C."/>
            <person name="Cummings C.A."/>
            <person name="Ferreira V."/>
            <person name="Vatta P."/>
            <person name="Orsi R.H."/>
            <person name="Degoricija L."/>
            <person name="Barker M."/>
            <person name="Petrauskene O."/>
            <person name="Furtado M.R."/>
            <person name="Wiedmann M."/>
        </authorList>
    </citation>
    <scope>NUCLEOTIDE SEQUENCE [LARGE SCALE GENOMIC DNA]</scope>
    <source>
        <strain evidence="1 2">FSL S4-120</strain>
    </source>
</reference>
<keyword evidence="2" id="KW-1185">Reference proteome</keyword>
<accession>A0ABP2K250</accession>
<name>A0ABP2K250_9LIST</name>
<feature type="non-terminal residue" evidence="1">
    <location>
        <position position="50"/>
    </location>
</feature>
<sequence>MTASVFVAGKLLPETMKTLGKWDVNAYTGEENITEDELLKNTAEVDAIIC</sequence>
<protein>
    <submittedName>
        <fullName evidence="1">Uncharacterized protein</fullName>
    </submittedName>
</protein>
<organism evidence="1 2">
    <name type="scientific">Listeria marthii FSL S4-120</name>
    <dbReference type="NCBI Taxonomy" id="702457"/>
    <lineage>
        <taxon>Bacteria</taxon>
        <taxon>Bacillati</taxon>
        <taxon>Bacillota</taxon>
        <taxon>Bacilli</taxon>
        <taxon>Bacillales</taxon>
        <taxon>Listeriaceae</taxon>
        <taxon>Listeria</taxon>
    </lineage>
</organism>
<evidence type="ECO:0000313" key="1">
    <source>
        <dbReference type="EMBL" id="EFR89187.1"/>
    </source>
</evidence>
<proteinExistence type="predicted"/>
<gene>
    <name evidence="1" type="ORF">NT05LM_0147</name>
</gene>
<dbReference type="Proteomes" id="UP000003412">
    <property type="component" value="Chromosome"/>
</dbReference>
<evidence type="ECO:0000313" key="2">
    <source>
        <dbReference type="Proteomes" id="UP000003412"/>
    </source>
</evidence>
<comment type="caution">
    <text evidence="1">The sequence shown here is derived from an EMBL/GenBank/DDBJ whole genome shotgun (WGS) entry which is preliminary data.</text>
</comment>